<organism evidence="2">
    <name type="scientific">Tetraselmis sp. GSL018</name>
    <dbReference type="NCBI Taxonomy" id="582737"/>
    <lineage>
        <taxon>Eukaryota</taxon>
        <taxon>Viridiplantae</taxon>
        <taxon>Chlorophyta</taxon>
        <taxon>core chlorophytes</taxon>
        <taxon>Chlorodendrophyceae</taxon>
        <taxon>Chlorodendrales</taxon>
        <taxon>Chlorodendraceae</taxon>
        <taxon>Tetraselmis</taxon>
    </lineage>
</organism>
<feature type="region of interest" description="Disordered" evidence="1">
    <location>
        <begin position="1"/>
        <end position="54"/>
    </location>
</feature>
<proteinExistence type="predicted"/>
<feature type="compositionally biased region" description="Low complexity" evidence="1">
    <location>
        <begin position="34"/>
        <end position="54"/>
    </location>
</feature>
<feature type="compositionally biased region" description="Pro residues" evidence="1">
    <location>
        <begin position="13"/>
        <end position="33"/>
    </location>
</feature>
<evidence type="ECO:0000256" key="1">
    <source>
        <dbReference type="SAM" id="MobiDB-lite"/>
    </source>
</evidence>
<reference evidence="2" key="1">
    <citation type="submission" date="2014-05" db="EMBL/GenBank/DDBJ databases">
        <title>The transcriptome of the halophilic microalga Tetraselmis sp. GSL018 isolated from the Great Salt Lake, Utah.</title>
        <authorList>
            <person name="Jinkerson R.E."/>
            <person name="D'Adamo S."/>
            <person name="Posewitz M.C."/>
        </authorList>
    </citation>
    <scope>NUCLEOTIDE SEQUENCE</scope>
    <source>
        <strain evidence="2">GSL018</strain>
    </source>
</reference>
<protein>
    <submittedName>
        <fullName evidence="2">Uncharacterized protein</fullName>
    </submittedName>
</protein>
<feature type="non-terminal residue" evidence="2">
    <location>
        <position position="1"/>
    </location>
</feature>
<evidence type="ECO:0000313" key="2">
    <source>
        <dbReference type="EMBL" id="JAC76083.1"/>
    </source>
</evidence>
<sequence>GEPWQPHGAALPPADPPPPPPDRSTPLSSPPLPLSCTARPILSSRRAAAPPSAP</sequence>
<accession>A0A061RVV6</accession>
<dbReference type="AlphaFoldDB" id="A0A061RVV6"/>
<name>A0A061RVV6_9CHLO</name>
<dbReference type="EMBL" id="GBEZ01009510">
    <property type="protein sequence ID" value="JAC76083.1"/>
    <property type="molecule type" value="Transcribed_RNA"/>
</dbReference>
<gene>
    <name evidence="2" type="ORF">TSPGSL018_21228</name>
</gene>